<dbReference type="GO" id="GO:0003700">
    <property type="term" value="F:DNA-binding transcription factor activity"/>
    <property type="evidence" value="ECO:0007669"/>
    <property type="project" value="TreeGrafter"/>
</dbReference>
<dbReference type="Pfam" id="PF09339">
    <property type="entry name" value="HTH_IclR"/>
    <property type="match status" value="1"/>
</dbReference>
<dbReference type="RefSeq" id="WP_111350606.1">
    <property type="nucleotide sequence ID" value="NZ_JAIWKD010000004.1"/>
</dbReference>
<dbReference type="InterPro" id="IPR036390">
    <property type="entry name" value="WH_DNA-bd_sf"/>
</dbReference>
<evidence type="ECO:0000256" key="1">
    <source>
        <dbReference type="ARBA" id="ARBA00023015"/>
    </source>
</evidence>
<evidence type="ECO:0000256" key="4">
    <source>
        <dbReference type="SAM" id="MobiDB-lite"/>
    </source>
</evidence>
<feature type="compositionally biased region" description="Basic and acidic residues" evidence="4">
    <location>
        <begin position="278"/>
        <end position="292"/>
    </location>
</feature>
<dbReference type="AlphaFoldDB" id="A0A8B2NQ27"/>
<evidence type="ECO:0000256" key="3">
    <source>
        <dbReference type="ARBA" id="ARBA00023163"/>
    </source>
</evidence>
<comment type="caution">
    <text evidence="7">The sequence shown here is derived from an EMBL/GenBank/DDBJ whole genome shotgun (WGS) entry which is preliminary data.</text>
</comment>
<keyword evidence="3" id="KW-0804">Transcription</keyword>
<keyword evidence="8" id="KW-1185">Reference proteome</keyword>
<feature type="domain" description="IclR-ED" evidence="6">
    <location>
        <begin position="60"/>
        <end position="250"/>
    </location>
</feature>
<dbReference type="PROSITE" id="PS51077">
    <property type="entry name" value="HTH_ICLR"/>
    <property type="match status" value="1"/>
</dbReference>
<evidence type="ECO:0000313" key="7">
    <source>
        <dbReference type="EMBL" id="RAH99030.1"/>
    </source>
</evidence>
<dbReference type="Gene3D" id="3.30.450.40">
    <property type="match status" value="1"/>
</dbReference>
<evidence type="ECO:0000256" key="2">
    <source>
        <dbReference type="ARBA" id="ARBA00023125"/>
    </source>
</evidence>
<dbReference type="SMART" id="SM00346">
    <property type="entry name" value="HTH_ICLR"/>
    <property type="match status" value="1"/>
</dbReference>
<protein>
    <submittedName>
        <fullName evidence="7">IclR family transcriptional regulator</fullName>
    </submittedName>
</protein>
<dbReference type="GO" id="GO:0045892">
    <property type="term" value="P:negative regulation of DNA-templated transcription"/>
    <property type="evidence" value="ECO:0007669"/>
    <property type="project" value="TreeGrafter"/>
</dbReference>
<dbReference type="PROSITE" id="PS51078">
    <property type="entry name" value="ICLR_ED"/>
    <property type="match status" value="1"/>
</dbReference>
<dbReference type="InterPro" id="IPR036388">
    <property type="entry name" value="WH-like_DNA-bd_sf"/>
</dbReference>
<dbReference type="SUPFAM" id="SSF55781">
    <property type="entry name" value="GAF domain-like"/>
    <property type="match status" value="1"/>
</dbReference>
<dbReference type="GO" id="GO:0003677">
    <property type="term" value="F:DNA binding"/>
    <property type="evidence" value="ECO:0007669"/>
    <property type="project" value="UniProtKB-KW"/>
</dbReference>
<dbReference type="InterPro" id="IPR014757">
    <property type="entry name" value="Tscrpt_reg_IclR_C"/>
</dbReference>
<evidence type="ECO:0000259" key="6">
    <source>
        <dbReference type="PROSITE" id="PS51078"/>
    </source>
</evidence>
<reference evidence="7 8" key="1">
    <citation type="submission" date="2018-05" db="EMBL/GenBank/DDBJ databases">
        <title>Acuticoccus sediminis sp. nov., isolated from deep-sea sediment of Indian Ocean.</title>
        <authorList>
            <person name="Liu X."/>
            <person name="Lai Q."/>
            <person name="Du Y."/>
            <person name="Sun F."/>
            <person name="Zhang X."/>
            <person name="Wang S."/>
            <person name="Shao Z."/>
        </authorList>
    </citation>
    <scope>NUCLEOTIDE SEQUENCE [LARGE SCALE GENOMIC DNA]</scope>
    <source>
        <strain evidence="7 8">PTG4-2</strain>
    </source>
</reference>
<feature type="domain" description="HTH iclR-type" evidence="5">
    <location>
        <begin position="4"/>
        <end position="66"/>
    </location>
</feature>
<evidence type="ECO:0000259" key="5">
    <source>
        <dbReference type="PROSITE" id="PS51077"/>
    </source>
</evidence>
<dbReference type="Proteomes" id="UP000249590">
    <property type="component" value="Unassembled WGS sequence"/>
</dbReference>
<accession>A0A8B2NQ27</accession>
<dbReference type="Pfam" id="PF01614">
    <property type="entry name" value="IclR_C"/>
    <property type="match status" value="1"/>
</dbReference>
<dbReference type="SUPFAM" id="SSF46785">
    <property type="entry name" value="Winged helix' DNA-binding domain"/>
    <property type="match status" value="1"/>
</dbReference>
<feature type="region of interest" description="Disordered" evidence="4">
    <location>
        <begin position="250"/>
        <end position="292"/>
    </location>
</feature>
<dbReference type="InterPro" id="IPR005471">
    <property type="entry name" value="Tscrpt_reg_IclR_N"/>
</dbReference>
<keyword evidence="1" id="KW-0805">Transcription regulation</keyword>
<gene>
    <name evidence="7" type="ORF">DLJ53_25735</name>
</gene>
<proteinExistence type="predicted"/>
<dbReference type="PANTHER" id="PTHR30136:SF39">
    <property type="entry name" value="TRANSCRIPTIONAL REGULATORY PROTEIN"/>
    <property type="match status" value="1"/>
</dbReference>
<evidence type="ECO:0000313" key="8">
    <source>
        <dbReference type="Proteomes" id="UP000249590"/>
    </source>
</evidence>
<dbReference type="InterPro" id="IPR029016">
    <property type="entry name" value="GAF-like_dom_sf"/>
</dbReference>
<keyword evidence="2" id="KW-0238">DNA-binding</keyword>
<dbReference type="EMBL" id="QHHQ01000006">
    <property type="protein sequence ID" value="RAH99030.1"/>
    <property type="molecule type" value="Genomic_DNA"/>
</dbReference>
<name>A0A8B2NQ27_9HYPH</name>
<dbReference type="InterPro" id="IPR050707">
    <property type="entry name" value="HTH_MetabolicPath_Reg"/>
</dbReference>
<organism evidence="7 8">
    <name type="scientific">Acuticoccus sediminis</name>
    <dbReference type="NCBI Taxonomy" id="2184697"/>
    <lineage>
        <taxon>Bacteria</taxon>
        <taxon>Pseudomonadati</taxon>
        <taxon>Pseudomonadota</taxon>
        <taxon>Alphaproteobacteria</taxon>
        <taxon>Hyphomicrobiales</taxon>
        <taxon>Amorphaceae</taxon>
        <taxon>Acuticoccus</taxon>
    </lineage>
</organism>
<dbReference type="OrthoDB" id="6057486at2"/>
<dbReference type="PANTHER" id="PTHR30136">
    <property type="entry name" value="HELIX-TURN-HELIX TRANSCRIPTIONAL REGULATOR, ICLR FAMILY"/>
    <property type="match status" value="1"/>
</dbReference>
<dbReference type="Gene3D" id="1.10.10.10">
    <property type="entry name" value="Winged helix-like DNA-binding domain superfamily/Winged helix DNA-binding domain"/>
    <property type="match status" value="1"/>
</dbReference>
<sequence length="292" mass="30758">MDEMQSVSRAITTLRTVAETGTAGARVTDVSLHLGLHKASTSRLLASLVSLGALVRGEDRRFRVDADFLATLGAPANQARLRQAARPGLARLTHELQDTSFLSVRSGLDSLCIDRHVGAYPIQALSLDIGSRRPLGVGAGSLALLAWLAEPEGEETLQAQAGRLGNYPHITVEMIRANAGIARGAGVTELPNFVIPGMTGMGAPVRDASGLVVAAISVAAVGDRLSGARREQATALLMEEAAAIGARLTDNNATGRDLGPPQAPAQRQPAPRKRAIKGRNDHEDDIRSDHRT</sequence>